<organism evidence="1 2">
    <name type="scientific">Jeotgalibacillus malaysiensis</name>
    <dbReference type="NCBI Taxonomy" id="1508404"/>
    <lineage>
        <taxon>Bacteria</taxon>
        <taxon>Bacillati</taxon>
        <taxon>Bacillota</taxon>
        <taxon>Bacilli</taxon>
        <taxon>Bacillales</taxon>
        <taxon>Caryophanaceae</taxon>
        <taxon>Jeotgalibacillus</taxon>
    </lineage>
</organism>
<proteinExistence type="predicted"/>
<gene>
    <name evidence="1" type="ORF">JMA_44440</name>
</gene>
<accession>A0A0B5AUN6</accession>
<geneLocation type="plasmid" evidence="2"/>
<keyword evidence="1" id="KW-0614">Plasmid</keyword>
<reference evidence="1 2" key="1">
    <citation type="submission" date="2014-08" db="EMBL/GenBank/DDBJ databases">
        <title>Complete genome of a marine bacteria Jeotgalibacillus malaysiensis.</title>
        <authorList>
            <person name="Yaakop A.S."/>
            <person name="Chan K.-G."/>
            <person name="Goh K.M."/>
        </authorList>
    </citation>
    <scope>NUCLEOTIDE SEQUENCE [LARGE SCALE GENOMIC DNA]</scope>
    <source>
        <strain evidence="1 2">D5</strain>
        <plasmid evidence="2">Plasmid</plasmid>
    </source>
</reference>
<dbReference type="KEGG" id="jeo:JMA_44440"/>
<protein>
    <submittedName>
        <fullName evidence="1">Uncharacterized protein</fullName>
    </submittedName>
</protein>
<sequence>MIICKQVLTAVSEFNGEYQGKTAEEVIREYGKKGESFNLYVLVGERGVDVLLYNIYSIDDGMQGEYAIYSIPDKKVYHSVNNDYPYERFLKNVSEIFTREQFTDAGVSFLDGVPEFRSTGYDDWMNGN</sequence>
<dbReference type="Proteomes" id="UP000031449">
    <property type="component" value="Plasmid unnamed"/>
</dbReference>
<name>A0A0B5AUN6_9BACL</name>
<evidence type="ECO:0000313" key="2">
    <source>
        <dbReference type="Proteomes" id="UP000031449"/>
    </source>
</evidence>
<dbReference type="BioCyc" id="JESP1508404:G14D9-13767-MONOMER"/>
<dbReference type="HOGENOM" id="CLU_1956662_0_0_9"/>
<evidence type="ECO:0000313" key="1">
    <source>
        <dbReference type="EMBL" id="AJD93761.1"/>
    </source>
</evidence>
<dbReference type="AlphaFoldDB" id="A0A0B5AUN6"/>
<dbReference type="EMBL" id="CP009417">
    <property type="protein sequence ID" value="AJD93761.1"/>
    <property type="molecule type" value="Genomic_DNA"/>
</dbReference>
<keyword evidence="2" id="KW-1185">Reference proteome</keyword>